<reference evidence="2" key="1">
    <citation type="journal article" date="2019" name="Int. J. Syst. Evol. Microbiol.">
        <title>The Global Catalogue of Microorganisms (GCM) 10K type strain sequencing project: providing services to taxonomists for standard genome sequencing and annotation.</title>
        <authorList>
            <consortium name="The Broad Institute Genomics Platform"/>
            <consortium name="The Broad Institute Genome Sequencing Center for Infectious Disease"/>
            <person name="Wu L."/>
            <person name="Ma J."/>
        </authorList>
    </citation>
    <scope>NUCLEOTIDE SEQUENCE [LARGE SCALE GENOMIC DNA]</scope>
    <source>
        <strain evidence="2">JCM 16924</strain>
    </source>
</reference>
<evidence type="ECO:0000313" key="1">
    <source>
        <dbReference type="EMBL" id="GAA3999725.1"/>
    </source>
</evidence>
<dbReference type="RefSeq" id="WP_345565257.1">
    <property type="nucleotide sequence ID" value="NZ_BAAAZX010000011.1"/>
</dbReference>
<evidence type="ECO:0000313" key="2">
    <source>
        <dbReference type="Proteomes" id="UP001500456"/>
    </source>
</evidence>
<accession>A0ABP7RMN2</accession>
<sequence>MQVARHKLPEDLLIVDELPLTKVGRKRLRDVVRGKADSVEAV</sequence>
<organism evidence="1 2">
    <name type="scientific">Streptomyces plumbiresistens</name>
    <dbReference type="NCBI Taxonomy" id="511811"/>
    <lineage>
        <taxon>Bacteria</taxon>
        <taxon>Bacillati</taxon>
        <taxon>Actinomycetota</taxon>
        <taxon>Actinomycetes</taxon>
        <taxon>Kitasatosporales</taxon>
        <taxon>Streptomycetaceae</taxon>
        <taxon>Streptomyces</taxon>
    </lineage>
</organism>
<dbReference type="EMBL" id="BAAAZX010000011">
    <property type="protein sequence ID" value="GAA3999725.1"/>
    <property type="molecule type" value="Genomic_DNA"/>
</dbReference>
<comment type="caution">
    <text evidence="1">The sequence shown here is derived from an EMBL/GenBank/DDBJ whole genome shotgun (WGS) entry which is preliminary data.</text>
</comment>
<keyword evidence="2" id="KW-1185">Reference proteome</keyword>
<evidence type="ECO:0008006" key="3">
    <source>
        <dbReference type="Google" id="ProtNLM"/>
    </source>
</evidence>
<gene>
    <name evidence="1" type="ORF">GCM10022232_42030</name>
</gene>
<protein>
    <recommendedName>
        <fullName evidence="3">AMP-binding enzyme C-terminal domain-containing protein</fullName>
    </recommendedName>
</protein>
<proteinExistence type="predicted"/>
<dbReference type="Proteomes" id="UP001500456">
    <property type="component" value="Unassembled WGS sequence"/>
</dbReference>
<name>A0ABP7RMN2_9ACTN</name>